<keyword evidence="4" id="KW-1185">Reference proteome</keyword>
<feature type="compositionally biased region" description="Basic and acidic residues" evidence="1">
    <location>
        <begin position="19"/>
        <end position="29"/>
    </location>
</feature>
<keyword evidence="2" id="KW-0812">Transmembrane</keyword>
<evidence type="ECO:0000313" key="4">
    <source>
        <dbReference type="Proteomes" id="UP000546257"/>
    </source>
</evidence>
<evidence type="ECO:0000256" key="1">
    <source>
        <dbReference type="SAM" id="MobiDB-lite"/>
    </source>
</evidence>
<gene>
    <name evidence="3" type="ORF">H5V44_16680</name>
</gene>
<accession>A0A7J9SNX8</accession>
<evidence type="ECO:0000256" key="2">
    <source>
        <dbReference type="SAM" id="Phobius"/>
    </source>
</evidence>
<dbReference type="AlphaFoldDB" id="A0A7J9SNX8"/>
<feature type="transmembrane region" description="Helical" evidence="2">
    <location>
        <begin position="86"/>
        <end position="106"/>
    </location>
</feature>
<feature type="region of interest" description="Disordered" evidence="1">
    <location>
        <begin position="1"/>
        <end position="29"/>
    </location>
</feature>
<name>A0A7J9SNX8_9EURY</name>
<evidence type="ECO:0000313" key="3">
    <source>
        <dbReference type="EMBL" id="MBB6647897.1"/>
    </source>
</evidence>
<keyword evidence="2" id="KW-1133">Transmembrane helix</keyword>
<reference evidence="3 4" key="1">
    <citation type="submission" date="2020-08" db="EMBL/GenBank/DDBJ databases">
        <authorList>
            <person name="Seo M.-J."/>
        </authorList>
    </citation>
    <scope>NUCLEOTIDE SEQUENCE [LARGE SCALE GENOMIC DNA]</scope>
    <source>
        <strain evidence="3 4">MBLA0160</strain>
    </source>
</reference>
<dbReference type="Proteomes" id="UP000546257">
    <property type="component" value="Unassembled WGS sequence"/>
</dbReference>
<feature type="transmembrane region" description="Helical" evidence="2">
    <location>
        <begin position="57"/>
        <end position="79"/>
    </location>
</feature>
<protein>
    <submittedName>
        <fullName evidence="3">Uncharacterized protein</fullName>
    </submittedName>
</protein>
<organism evidence="3 4">
    <name type="scientific">Halobellus ruber</name>
    <dbReference type="NCBI Taxonomy" id="2761102"/>
    <lineage>
        <taxon>Archaea</taxon>
        <taxon>Methanobacteriati</taxon>
        <taxon>Methanobacteriota</taxon>
        <taxon>Stenosarchaea group</taxon>
        <taxon>Halobacteria</taxon>
        <taxon>Halobacteriales</taxon>
        <taxon>Haloferacaceae</taxon>
        <taxon>Halobellus</taxon>
    </lineage>
</organism>
<proteinExistence type="predicted"/>
<keyword evidence="2" id="KW-0472">Membrane</keyword>
<dbReference type="EMBL" id="JACKXD010000008">
    <property type="protein sequence ID" value="MBB6647897.1"/>
    <property type="molecule type" value="Genomic_DNA"/>
</dbReference>
<dbReference type="RefSeq" id="WP_185194269.1">
    <property type="nucleotide sequence ID" value="NZ_JACKXD010000008.1"/>
</dbReference>
<comment type="caution">
    <text evidence="3">The sequence shown here is derived from an EMBL/GenBank/DDBJ whole genome shotgun (WGS) entry which is preliminary data.</text>
</comment>
<sequence length="111" mass="11451">MVPATDDEPNRTATGDPPSDGRVRGVADGRSDADTYDLVYRATRDALWDVLGTATLILFYLALAAIGLSIAVGGIGPFLRGSGSVTALAVGVLALVAGVFAAVRVYRLVTE</sequence>